<keyword evidence="1" id="KW-0812">Transmembrane</keyword>
<organism evidence="2 3">
    <name type="scientific">Ostreobium quekettii</name>
    <dbReference type="NCBI Taxonomy" id="121088"/>
    <lineage>
        <taxon>Eukaryota</taxon>
        <taxon>Viridiplantae</taxon>
        <taxon>Chlorophyta</taxon>
        <taxon>core chlorophytes</taxon>
        <taxon>Ulvophyceae</taxon>
        <taxon>TCBD clade</taxon>
        <taxon>Bryopsidales</taxon>
        <taxon>Ostreobineae</taxon>
        <taxon>Ostreobiaceae</taxon>
        <taxon>Ostreobium</taxon>
    </lineage>
</organism>
<dbReference type="InterPro" id="IPR044844">
    <property type="entry name" value="Trans_IPPS_euk-type"/>
</dbReference>
<dbReference type="InterPro" id="IPR008949">
    <property type="entry name" value="Isoprenoid_synthase_dom_sf"/>
</dbReference>
<dbReference type="OrthoDB" id="431150at2759"/>
<dbReference type="PANTHER" id="PTHR11626:SF2">
    <property type="entry name" value="SQUALENE SYNTHASE"/>
    <property type="match status" value="1"/>
</dbReference>
<dbReference type="Proteomes" id="UP000708148">
    <property type="component" value="Unassembled WGS sequence"/>
</dbReference>
<dbReference type="EMBL" id="CAJHUC010002363">
    <property type="protein sequence ID" value="CAD7703699.1"/>
    <property type="molecule type" value="Genomic_DNA"/>
</dbReference>
<comment type="caution">
    <text evidence="2">The sequence shown here is derived from an EMBL/GenBank/DDBJ whole genome shotgun (WGS) entry which is preliminary data.</text>
</comment>
<dbReference type="PANTHER" id="PTHR11626">
    <property type="entry name" value="FARNESYL-DIPHOSPHATE FARNESYLTRANSFERASE"/>
    <property type="match status" value="1"/>
</dbReference>
<proteinExistence type="predicted"/>
<dbReference type="GO" id="GO:0051996">
    <property type="term" value="F:squalene synthase [NAD(P)H] activity"/>
    <property type="evidence" value="ECO:0007669"/>
    <property type="project" value="InterPro"/>
</dbReference>
<dbReference type="GO" id="GO:0045338">
    <property type="term" value="P:farnesyl diphosphate metabolic process"/>
    <property type="evidence" value="ECO:0007669"/>
    <property type="project" value="InterPro"/>
</dbReference>
<evidence type="ECO:0000313" key="2">
    <source>
        <dbReference type="EMBL" id="CAD7703699.1"/>
    </source>
</evidence>
<dbReference type="Gene3D" id="1.10.600.10">
    <property type="entry name" value="Farnesyl Diphosphate Synthase"/>
    <property type="match status" value="1"/>
</dbReference>
<keyword evidence="1" id="KW-0472">Membrane</keyword>
<dbReference type="GO" id="GO:0005789">
    <property type="term" value="C:endoplasmic reticulum membrane"/>
    <property type="evidence" value="ECO:0007669"/>
    <property type="project" value="TreeGrafter"/>
</dbReference>
<gene>
    <name evidence="2" type="ORF">OSTQU699_LOCUS9056</name>
</gene>
<feature type="transmembrane region" description="Helical" evidence="1">
    <location>
        <begin position="146"/>
        <end position="165"/>
    </location>
</feature>
<keyword evidence="3" id="KW-1185">Reference proteome</keyword>
<feature type="transmembrane region" description="Helical" evidence="1">
    <location>
        <begin position="106"/>
        <end position="126"/>
    </location>
</feature>
<evidence type="ECO:0000313" key="3">
    <source>
        <dbReference type="Proteomes" id="UP000708148"/>
    </source>
</evidence>
<feature type="non-terminal residue" evidence="2">
    <location>
        <position position="175"/>
    </location>
</feature>
<protein>
    <submittedName>
        <fullName evidence="2">Uncharacterized protein</fullName>
    </submittedName>
</protein>
<name>A0A8S1JC48_9CHLO</name>
<keyword evidence="1" id="KW-1133">Transmembrane helix</keyword>
<dbReference type="AlphaFoldDB" id="A0A8S1JC48"/>
<sequence length="175" mass="19534">VMAIGTLALCFNNGDVFEREVKLRRGQTCVIFESVQSMQDVYRLFREFAATIGAKCQGSVITRDPNARVTMETVENIETLCEKGLEECGVAAKYAPNNEAEQPVEWWVRLALMFLSIGYFSYAWGISAVMEGKGVAPAQKNVYFDWMQKLCSLLLLFVGVVWVGIMGKRLGTAEP</sequence>
<accession>A0A8S1JC48</accession>
<evidence type="ECO:0000256" key="1">
    <source>
        <dbReference type="SAM" id="Phobius"/>
    </source>
</evidence>
<reference evidence="2" key="1">
    <citation type="submission" date="2020-12" db="EMBL/GenBank/DDBJ databases">
        <authorList>
            <person name="Iha C."/>
        </authorList>
    </citation>
    <scope>NUCLEOTIDE SEQUENCE</scope>
</reference>